<dbReference type="EnsemblPlants" id="EMT25245">
    <property type="protein sequence ID" value="EMT25245"/>
    <property type="gene ID" value="F775_15972"/>
</dbReference>
<dbReference type="Gene3D" id="1.10.10.10">
    <property type="entry name" value="Winged helix-like DNA-binding domain superfamily/Winged helix DNA-binding domain"/>
    <property type="match status" value="1"/>
</dbReference>
<evidence type="ECO:0000256" key="2">
    <source>
        <dbReference type="ARBA" id="ARBA00022679"/>
    </source>
</evidence>
<keyword evidence="1" id="KW-0489">Methyltransferase</keyword>
<dbReference type="PANTHER" id="PTHR11746">
    <property type="entry name" value="O-METHYLTRANSFERASE"/>
    <property type="match status" value="1"/>
</dbReference>
<dbReference type="InterPro" id="IPR012967">
    <property type="entry name" value="COMT_dimerisation"/>
</dbReference>
<keyword evidence="2" id="KW-0808">Transferase</keyword>
<dbReference type="GO" id="GO:0032259">
    <property type="term" value="P:methylation"/>
    <property type="evidence" value="ECO:0007669"/>
    <property type="project" value="UniProtKB-KW"/>
</dbReference>
<dbReference type="InterPro" id="IPR036390">
    <property type="entry name" value="WH_DNA-bd_sf"/>
</dbReference>
<dbReference type="Pfam" id="PF00891">
    <property type="entry name" value="Methyltransf_2"/>
    <property type="match status" value="2"/>
</dbReference>
<dbReference type="AlphaFoldDB" id="M8BJS0"/>
<dbReference type="InterPro" id="IPR036388">
    <property type="entry name" value="WH-like_DNA-bd_sf"/>
</dbReference>
<dbReference type="SUPFAM" id="SSF53335">
    <property type="entry name" value="S-adenosyl-L-methionine-dependent methyltransferases"/>
    <property type="match status" value="2"/>
</dbReference>
<dbReference type="GO" id="GO:0046983">
    <property type="term" value="F:protein dimerization activity"/>
    <property type="evidence" value="ECO:0007669"/>
    <property type="project" value="InterPro"/>
</dbReference>
<dbReference type="SUPFAM" id="SSF46785">
    <property type="entry name" value="Winged helix' DNA-binding domain"/>
    <property type="match status" value="1"/>
</dbReference>
<proteinExistence type="predicted"/>
<protein>
    <submittedName>
        <fullName evidence="6">O-methyltransferase ZRP4</fullName>
    </submittedName>
</protein>
<sequence length="508" mass="54818">MALTGDYKLISTDDMLQGHAELCIHAYGFVKSMALKCAIELALPGPIHGHGGGATLGELATIIALPPSRLPRLRRLMRVLTVSGVFSVQNQQPDDPAGCAAVVYGLTAASRLLVGDGEASSGLPRLVSLMVDPNLTAPFSGMSAWFMDDEQPRSFFEMHHGEDMWEMAARDAALSRTIGDGMTDDSRFVVEVLLREGRARDVFSGVRSMVDVGGGTGTIAKAIAAAFPHVECSVLDLPHVVAEAPADGEVRFIAGDMFEHIPPADAVLLKAAMWFSLETVTPDASTGTAIAVTGHISRRPWPAMWVGKAFVLQPTPADATTGMGFRCTSHCIAPGDDGGDVRFAATGFSDATTIHGSVGTVYLRGLRPFSMAAMTATRCCNQAIHFCWNRPWELLQPETTAVAMAMSVMHDWRDDECVKILRRCKEAIPSREAGGKVIIINMVVGSEKSKGNSTKKEEAQALYDLFLMVFEGGEREEHEWEKIFLEAGFSGYNIIPVLGTRSIIEVYP</sequence>
<dbReference type="GO" id="GO:0008171">
    <property type="term" value="F:O-methyltransferase activity"/>
    <property type="evidence" value="ECO:0007669"/>
    <property type="project" value="InterPro"/>
</dbReference>
<reference evidence="6" key="1">
    <citation type="submission" date="2015-06" db="UniProtKB">
        <authorList>
            <consortium name="EnsemblPlants"/>
        </authorList>
    </citation>
    <scope>IDENTIFICATION</scope>
</reference>
<evidence type="ECO:0000256" key="3">
    <source>
        <dbReference type="ARBA" id="ARBA00022691"/>
    </source>
</evidence>
<feature type="domain" description="O-methyltransferase dimerisation" evidence="5">
    <location>
        <begin position="25"/>
        <end position="114"/>
    </location>
</feature>
<accession>M8BJS0</accession>
<feature type="domain" description="O-methyltransferase C-terminal" evidence="4">
    <location>
        <begin position="397"/>
        <end position="490"/>
    </location>
</feature>
<evidence type="ECO:0000313" key="6">
    <source>
        <dbReference type="EnsemblPlants" id="EMT25245"/>
    </source>
</evidence>
<organism evidence="6">
    <name type="scientific">Aegilops tauschii</name>
    <name type="common">Tausch's goatgrass</name>
    <name type="synonym">Aegilops squarrosa</name>
    <dbReference type="NCBI Taxonomy" id="37682"/>
    <lineage>
        <taxon>Eukaryota</taxon>
        <taxon>Viridiplantae</taxon>
        <taxon>Streptophyta</taxon>
        <taxon>Embryophyta</taxon>
        <taxon>Tracheophyta</taxon>
        <taxon>Spermatophyta</taxon>
        <taxon>Magnoliopsida</taxon>
        <taxon>Liliopsida</taxon>
        <taxon>Poales</taxon>
        <taxon>Poaceae</taxon>
        <taxon>BOP clade</taxon>
        <taxon>Pooideae</taxon>
        <taxon>Triticodae</taxon>
        <taxon>Triticeae</taxon>
        <taxon>Triticinae</taxon>
        <taxon>Aegilops</taxon>
    </lineage>
</organism>
<evidence type="ECO:0000259" key="4">
    <source>
        <dbReference type="Pfam" id="PF00891"/>
    </source>
</evidence>
<dbReference type="PROSITE" id="PS51683">
    <property type="entry name" value="SAM_OMT_II"/>
    <property type="match status" value="1"/>
</dbReference>
<keyword evidence="3" id="KW-0949">S-adenosyl-L-methionine</keyword>
<evidence type="ECO:0000256" key="1">
    <source>
        <dbReference type="ARBA" id="ARBA00022603"/>
    </source>
</evidence>
<dbReference type="InterPro" id="IPR001077">
    <property type="entry name" value="COMT_C"/>
</dbReference>
<feature type="domain" description="O-methyltransferase C-terminal" evidence="4">
    <location>
        <begin position="144"/>
        <end position="271"/>
    </location>
</feature>
<dbReference type="InterPro" id="IPR016461">
    <property type="entry name" value="COMT-like"/>
</dbReference>
<dbReference type="Pfam" id="PF08100">
    <property type="entry name" value="Dimerisation"/>
    <property type="match status" value="1"/>
</dbReference>
<dbReference type="InterPro" id="IPR029063">
    <property type="entry name" value="SAM-dependent_MTases_sf"/>
</dbReference>
<dbReference type="Gene3D" id="3.40.50.150">
    <property type="entry name" value="Vaccinia Virus protein VP39"/>
    <property type="match status" value="2"/>
</dbReference>
<name>M8BJS0_AEGTA</name>
<evidence type="ECO:0000259" key="5">
    <source>
        <dbReference type="Pfam" id="PF08100"/>
    </source>
</evidence>